<comment type="caution">
    <text evidence="1">The sequence shown here is derived from an EMBL/GenBank/DDBJ whole genome shotgun (WGS) entry which is preliminary data.</text>
</comment>
<dbReference type="EMBL" id="UFXL01000001">
    <property type="protein sequence ID" value="SUY79235.1"/>
    <property type="molecule type" value="Genomic_DNA"/>
</dbReference>
<keyword evidence="2" id="KW-1185">Reference proteome</keyword>
<evidence type="ECO:0000313" key="1">
    <source>
        <dbReference type="EMBL" id="SUY79235.1"/>
    </source>
</evidence>
<name>A0A8B4SA82_COMTE</name>
<evidence type="ECO:0000313" key="2">
    <source>
        <dbReference type="Proteomes" id="UP000255070"/>
    </source>
</evidence>
<dbReference type="Proteomes" id="UP000255070">
    <property type="component" value="Unassembled WGS sequence"/>
</dbReference>
<organism evidence="1 2">
    <name type="scientific">Comamonas testosteroni</name>
    <name type="common">Pseudomonas testosteroni</name>
    <dbReference type="NCBI Taxonomy" id="285"/>
    <lineage>
        <taxon>Bacteria</taxon>
        <taxon>Pseudomonadati</taxon>
        <taxon>Pseudomonadota</taxon>
        <taxon>Betaproteobacteria</taxon>
        <taxon>Burkholderiales</taxon>
        <taxon>Comamonadaceae</taxon>
        <taxon>Comamonas</taxon>
    </lineage>
</organism>
<accession>A0A8B4SA82</accession>
<reference evidence="1 2" key="1">
    <citation type="submission" date="2018-06" db="EMBL/GenBank/DDBJ databases">
        <authorList>
            <consortium name="Pathogen Informatics"/>
            <person name="Doyle S."/>
        </authorList>
    </citation>
    <scope>NUCLEOTIDE SEQUENCE [LARGE SCALE GENOMIC DNA]</scope>
    <source>
        <strain evidence="1 2">NCTC10698</strain>
    </source>
</reference>
<sequence>MHQPKNKEKQVTRDNHYVPQWYQRGFMPKGRHKLYVRNLQPGVNSLPNGQTLAEPEVEELGPKLAFVELDLYTTRFGPTLNDDIETFVFGPIDKTGADAIRGWISGNQAQIHRRFQDFFGYLDAQKLRTPKGLDWILKHYNGLPQLDLMLQMQALRQMHCTMWSECVREIVSASKATVKFLVSDHPVTVFNPKMAPDSKGCQYPNEPGVQMVGTQTIFALDANHCLILTNLEYAENPANADHLARRTNARFRGSSMAHTDALIRERQLTDVEVHAINLVLRSRAKQYVAAGRPEWLYPERYCSLSWAEIAPILLPRDGLFKFGGEVFIGYADGSTAYRDQFGRTSKAHELTAKPQPILSPHPEDPCGCGGGLNFRECCADIEPHLRPSWRVMSIRERNLALIRAIKNILELDDSDASWLRMRRTLSDEQVIRIHKVQAALWPRDTQLIDLLPSPQRRRSRALFMGSIDPRFLSESITGMLAYVDELVVVHPFMNADTVRKELSPIHQPAKHREQTVRNAFTLLVLEHAIEAGRIHLVPDPLDFDLGYREEIKAITDRKENIEIGPIDDAMVRFLAQDEELRLLKRLPTERMKAYIKERIPNGSDELSDADIDSVIAHWKQEAEQDPLALLTPISDDFEGEFKITKAFARETGLFVATLTGAFVYTNSDTQWRRLHLSDEVHVYEPDSNAAAIIRQIDALHFKLPSLTYHHVSKPAGADAAGLLLRTAFRALRQGEELEVSSVQATADAAPGTEDEGLMIYDVRASAPTGGFRRTDVSRLVLTFGRTEDVAPVRLAIFIEPAVKPT</sequence>
<dbReference type="GeneID" id="63997730"/>
<gene>
    <name evidence="1" type="ORF">NCTC10698_04169</name>
</gene>
<dbReference type="AlphaFoldDB" id="A0A8B4SA82"/>
<protein>
    <recommendedName>
        <fullName evidence="3">DUF4238 domain-containing protein</fullName>
    </recommendedName>
</protein>
<dbReference type="RefSeq" id="WP_003074710.1">
    <property type="nucleotide sequence ID" value="NZ_BBJZ01000036.1"/>
</dbReference>
<proteinExistence type="predicted"/>
<evidence type="ECO:0008006" key="3">
    <source>
        <dbReference type="Google" id="ProtNLM"/>
    </source>
</evidence>